<dbReference type="InterPro" id="IPR036155">
    <property type="entry name" value="Crypto/Photolyase_N_sf"/>
</dbReference>
<evidence type="ECO:0000313" key="8">
    <source>
        <dbReference type="EMBL" id="MBB5493293.1"/>
    </source>
</evidence>
<dbReference type="Proteomes" id="UP000579647">
    <property type="component" value="Unassembled WGS sequence"/>
</dbReference>
<evidence type="ECO:0000256" key="4">
    <source>
        <dbReference type="PIRSR" id="PIRSR602081-1"/>
    </source>
</evidence>
<name>A0A840WD24_9ACTN</name>
<protein>
    <submittedName>
        <fullName evidence="8">Deoxyribodipyrimidine photo-lyase</fullName>
        <ecNumber evidence="8">4.1.99.3</ecNumber>
    </submittedName>
</protein>
<dbReference type="GO" id="GO:0009416">
    <property type="term" value="P:response to light stimulus"/>
    <property type="evidence" value="ECO:0007669"/>
    <property type="project" value="TreeGrafter"/>
</dbReference>
<accession>A0A840WD24</accession>
<dbReference type="RefSeq" id="WP_184366574.1">
    <property type="nucleotide sequence ID" value="NZ_BAAAKM010000007.1"/>
</dbReference>
<gene>
    <name evidence="8" type="ORF">HNR07_004430</name>
</gene>
<keyword evidence="2 4" id="KW-0274">FAD</keyword>
<feature type="binding site" evidence="4">
    <location>
        <begin position="228"/>
        <end position="232"/>
    </location>
    <ligand>
        <name>FAD</name>
        <dbReference type="ChEBI" id="CHEBI:57692"/>
    </ligand>
</feature>
<dbReference type="Gene3D" id="3.40.50.620">
    <property type="entry name" value="HUPs"/>
    <property type="match status" value="1"/>
</dbReference>
<dbReference type="AlphaFoldDB" id="A0A840WD24"/>
<comment type="similarity">
    <text evidence="6">Belongs to the DNA photolyase family.</text>
</comment>
<evidence type="ECO:0000256" key="1">
    <source>
        <dbReference type="ARBA" id="ARBA00022630"/>
    </source>
</evidence>
<evidence type="ECO:0000313" key="9">
    <source>
        <dbReference type="Proteomes" id="UP000579647"/>
    </source>
</evidence>
<dbReference type="PANTHER" id="PTHR11455:SF9">
    <property type="entry name" value="CRYPTOCHROME CIRCADIAN CLOCK 5 ISOFORM X1"/>
    <property type="match status" value="1"/>
</dbReference>
<dbReference type="PRINTS" id="PR00147">
    <property type="entry name" value="DNAPHOTLYASE"/>
</dbReference>
<dbReference type="Pfam" id="PF03441">
    <property type="entry name" value="FAD_binding_7"/>
    <property type="match status" value="1"/>
</dbReference>
<dbReference type="GO" id="GO:0006139">
    <property type="term" value="P:nucleobase-containing compound metabolic process"/>
    <property type="evidence" value="ECO:0007669"/>
    <property type="project" value="UniProtKB-ARBA"/>
</dbReference>
<dbReference type="InterPro" id="IPR005101">
    <property type="entry name" value="Cryptochr/Photolyase_FAD-bd"/>
</dbReference>
<dbReference type="PANTHER" id="PTHR11455">
    <property type="entry name" value="CRYPTOCHROME"/>
    <property type="match status" value="1"/>
</dbReference>
<dbReference type="InterPro" id="IPR036134">
    <property type="entry name" value="Crypto/Photolyase_FAD-like_sf"/>
</dbReference>
<comment type="cofactor">
    <cofactor evidence="4">
        <name>FAD</name>
        <dbReference type="ChEBI" id="CHEBI:57692"/>
    </cofactor>
    <text evidence="4">Binds 1 FAD per subunit.</text>
</comment>
<keyword evidence="8" id="KW-0456">Lyase</keyword>
<feature type="domain" description="Photolyase/cryptochrome alpha/beta" evidence="7">
    <location>
        <begin position="3"/>
        <end position="126"/>
    </location>
</feature>
<dbReference type="PROSITE" id="PS51645">
    <property type="entry name" value="PHR_CRY_ALPHA_BETA"/>
    <property type="match status" value="1"/>
</dbReference>
<dbReference type="InterPro" id="IPR018394">
    <property type="entry name" value="DNA_photolyase_1_CS_C"/>
</dbReference>
<dbReference type="InterPro" id="IPR014729">
    <property type="entry name" value="Rossmann-like_a/b/a_fold"/>
</dbReference>
<evidence type="ECO:0000259" key="7">
    <source>
        <dbReference type="PROSITE" id="PS51645"/>
    </source>
</evidence>
<dbReference type="Pfam" id="PF00875">
    <property type="entry name" value="DNA_photolyase"/>
    <property type="match status" value="1"/>
</dbReference>
<dbReference type="GO" id="GO:0006950">
    <property type="term" value="P:response to stress"/>
    <property type="evidence" value="ECO:0007669"/>
    <property type="project" value="UniProtKB-ARBA"/>
</dbReference>
<feature type="site" description="Electron transfer via tryptophanyl radical" evidence="5">
    <location>
        <position position="366"/>
    </location>
</feature>
<dbReference type="Gene3D" id="1.25.40.80">
    <property type="match status" value="1"/>
</dbReference>
<feature type="site" description="Electron transfer via tryptophanyl radical" evidence="5">
    <location>
        <position position="290"/>
    </location>
</feature>
<keyword evidence="9" id="KW-1185">Reference proteome</keyword>
<evidence type="ECO:0000256" key="3">
    <source>
        <dbReference type="ARBA" id="ARBA00022991"/>
    </source>
</evidence>
<reference evidence="8 9" key="1">
    <citation type="submission" date="2020-08" db="EMBL/GenBank/DDBJ databases">
        <title>Sequencing the genomes of 1000 actinobacteria strains.</title>
        <authorList>
            <person name="Klenk H.-P."/>
        </authorList>
    </citation>
    <scope>NUCLEOTIDE SEQUENCE [LARGE SCALE GENOMIC DNA]</scope>
    <source>
        <strain evidence="8 9">DSM 44598</strain>
    </source>
</reference>
<comment type="caution">
    <text evidence="8">The sequence shown here is derived from an EMBL/GenBank/DDBJ whole genome shotgun (WGS) entry which is preliminary data.</text>
</comment>
<dbReference type="GO" id="GO:0003904">
    <property type="term" value="F:deoxyribodipyrimidine photo-lyase activity"/>
    <property type="evidence" value="ECO:0007669"/>
    <property type="project" value="UniProtKB-EC"/>
</dbReference>
<keyword evidence="1 4" id="KW-0285">Flavoprotein</keyword>
<keyword evidence="3 6" id="KW-0157">Chromophore</keyword>
<dbReference type="GO" id="GO:0003677">
    <property type="term" value="F:DNA binding"/>
    <property type="evidence" value="ECO:0007669"/>
    <property type="project" value="TreeGrafter"/>
</dbReference>
<dbReference type="InterPro" id="IPR002081">
    <property type="entry name" value="Cryptochrome/DNA_photolyase_1"/>
</dbReference>
<evidence type="ECO:0000256" key="5">
    <source>
        <dbReference type="PIRSR" id="PIRSR602081-2"/>
    </source>
</evidence>
<evidence type="ECO:0000256" key="6">
    <source>
        <dbReference type="RuleBase" id="RU004182"/>
    </source>
</evidence>
<dbReference type="InterPro" id="IPR006050">
    <property type="entry name" value="DNA_photolyase_N"/>
</dbReference>
<sequence length="437" mass="47760">MGTPVLVLLTQDLRLHDHPALTAALRGPGPVVPLFVLEPALLRRAARNRRAYLGEALADLRSALRARGGDLVLRRGDTAAEVLALARETGARTVHLSSGVSWFAARREEALRATGLEVRAHPGLTVVPPGGATPASGDHYKVFTPYWRAWESAAWRAVLPAPERLDLPDGLDPGELPDLEDSGEGVGVLAPDRVRGGQALARERLRSWLDLGLADYGDRHDDLPGAATSGLSADLRFGCLSPLEVATAARDLPGGSEYVRQLAWRDFHHQVTAAFPAINIRDYRPRDREWRTDPEALAAWKEGRTGVPIVDAGMRQLLREGFMHNRTRMITAAFLTKTLLVHWREGAAHFDAHLTDGDVANEYGNWQWTAGTGNDTRPNRAFNPSRQAKRFDPDGVYVRRHVPELAGLSGALAHTPWLEGFGEGVEGYPKPIADPGK</sequence>
<dbReference type="PROSITE" id="PS00691">
    <property type="entry name" value="DNA_PHOTOLYASES_1_2"/>
    <property type="match status" value="1"/>
</dbReference>
<dbReference type="PROSITE" id="PS00394">
    <property type="entry name" value="DNA_PHOTOLYASES_1_1"/>
    <property type="match status" value="1"/>
</dbReference>
<proteinExistence type="inferred from homology"/>
<dbReference type="Gene3D" id="1.10.579.10">
    <property type="entry name" value="DNA Cyclobutane Dipyrimidine Photolyase, subunit A, domain 3"/>
    <property type="match status" value="1"/>
</dbReference>
<dbReference type="SUPFAM" id="SSF52425">
    <property type="entry name" value="Cryptochrome/photolyase, N-terminal domain"/>
    <property type="match status" value="1"/>
</dbReference>
<organism evidence="8 9">
    <name type="scientific">Nocardiopsis metallicus</name>
    <dbReference type="NCBI Taxonomy" id="179819"/>
    <lineage>
        <taxon>Bacteria</taxon>
        <taxon>Bacillati</taxon>
        <taxon>Actinomycetota</taxon>
        <taxon>Actinomycetes</taxon>
        <taxon>Streptosporangiales</taxon>
        <taxon>Nocardiopsidaceae</taxon>
        <taxon>Nocardiopsis</taxon>
    </lineage>
</organism>
<dbReference type="EMBL" id="JACHDO010000001">
    <property type="protein sequence ID" value="MBB5493293.1"/>
    <property type="molecule type" value="Genomic_DNA"/>
</dbReference>
<dbReference type="GO" id="GO:0071949">
    <property type="term" value="F:FAD binding"/>
    <property type="evidence" value="ECO:0007669"/>
    <property type="project" value="TreeGrafter"/>
</dbReference>
<dbReference type="SUPFAM" id="SSF48173">
    <property type="entry name" value="Cryptochrome/photolyase FAD-binding domain"/>
    <property type="match status" value="1"/>
</dbReference>
<evidence type="ECO:0000256" key="2">
    <source>
        <dbReference type="ARBA" id="ARBA00022827"/>
    </source>
</evidence>
<feature type="binding site" evidence="4">
    <location>
        <position position="258"/>
    </location>
    <ligand>
        <name>FAD</name>
        <dbReference type="ChEBI" id="CHEBI:57692"/>
    </ligand>
</feature>
<feature type="binding site" evidence="4">
    <location>
        <position position="216"/>
    </location>
    <ligand>
        <name>FAD</name>
        <dbReference type="ChEBI" id="CHEBI:57692"/>
    </ligand>
</feature>
<dbReference type="EC" id="4.1.99.3" evidence="8"/>
<feature type="binding site" evidence="4">
    <location>
        <begin position="356"/>
        <end position="358"/>
    </location>
    <ligand>
        <name>FAD</name>
        <dbReference type="ChEBI" id="CHEBI:57692"/>
    </ligand>
</feature>
<feature type="site" description="Electron transfer via tryptophanyl radical" evidence="5">
    <location>
        <position position="343"/>
    </location>
</feature>